<proteinExistence type="predicted"/>
<organism evidence="1 2">
    <name type="scientific">Dioszegia hungarica</name>
    <dbReference type="NCBI Taxonomy" id="4972"/>
    <lineage>
        <taxon>Eukaryota</taxon>
        <taxon>Fungi</taxon>
        <taxon>Dikarya</taxon>
        <taxon>Basidiomycota</taxon>
        <taxon>Agaricomycotina</taxon>
        <taxon>Tremellomycetes</taxon>
        <taxon>Tremellales</taxon>
        <taxon>Bulleribasidiaceae</taxon>
        <taxon>Dioszegia</taxon>
    </lineage>
</organism>
<evidence type="ECO:0000313" key="1">
    <source>
        <dbReference type="EMBL" id="KAI9633710.1"/>
    </source>
</evidence>
<dbReference type="EMBL" id="JAKWFO010000008">
    <property type="protein sequence ID" value="KAI9633710.1"/>
    <property type="molecule type" value="Genomic_DNA"/>
</dbReference>
<gene>
    <name evidence="1" type="ORF">MKK02DRAFT_38368</name>
</gene>
<reference evidence="1" key="1">
    <citation type="journal article" date="2022" name="G3 (Bethesda)">
        <title>High quality genome of the basidiomycete yeast Dioszegia hungarica PDD-24b-2 isolated from cloud water.</title>
        <authorList>
            <person name="Jarrige D."/>
            <person name="Haridas S."/>
            <person name="Bleykasten-Grosshans C."/>
            <person name="Joly M."/>
            <person name="Nadalig T."/>
            <person name="Sancelme M."/>
            <person name="Vuilleumier S."/>
            <person name="Grigoriev I.V."/>
            <person name="Amato P."/>
            <person name="Bringel F."/>
        </authorList>
    </citation>
    <scope>NUCLEOTIDE SEQUENCE</scope>
    <source>
        <strain evidence="1">PDD-24b-2</strain>
    </source>
</reference>
<dbReference type="RefSeq" id="XP_052943487.1">
    <property type="nucleotide sequence ID" value="XM_053090065.1"/>
</dbReference>
<sequence length="271" mass="29230">MSRYLAWGSNITGSLDPLSGDQTIREPRDVTGSIGSSGIVWTGWASTVARTADGLKMWGGSPLNDPGPFTDLALGAVKRVLGFDSVLAYLDGEGYVRNFEGQKSAQAWNDVTISGLGVVFAFKHDAGVCFFPTLDDLFSPTSRSETPLSYPTLNPSHPASLYSMESRAFLHSAGPMHQLFEIISDDRGKPCPPRLELIEDLEGMEFHIVPGARNRLGIVTTAGEAYVLDKRSVEVELVEAPGDVRLLGLGSDFEVVVTEQEEVFTSLASSD</sequence>
<dbReference type="Proteomes" id="UP001164286">
    <property type="component" value="Unassembled WGS sequence"/>
</dbReference>
<accession>A0AA38H4M1</accession>
<evidence type="ECO:0000313" key="2">
    <source>
        <dbReference type="Proteomes" id="UP001164286"/>
    </source>
</evidence>
<dbReference type="AlphaFoldDB" id="A0AA38H4M1"/>
<dbReference type="GeneID" id="77729270"/>
<keyword evidence="2" id="KW-1185">Reference proteome</keyword>
<protein>
    <submittedName>
        <fullName evidence="1">Uncharacterized protein</fullName>
    </submittedName>
</protein>
<comment type="caution">
    <text evidence="1">The sequence shown here is derived from an EMBL/GenBank/DDBJ whole genome shotgun (WGS) entry which is preliminary data.</text>
</comment>
<name>A0AA38H4M1_9TREE</name>